<evidence type="ECO:0000256" key="1">
    <source>
        <dbReference type="ARBA" id="ARBA00004651"/>
    </source>
</evidence>
<gene>
    <name evidence="8" type="ORF">F0357_06645</name>
</gene>
<feature type="transmembrane region" description="Helical" evidence="7">
    <location>
        <begin position="75"/>
        <end position="96"/>
    </location>
</feature>
<keyword evidence="4 7" id="KW-0812">Transmembrane</keyword>
<keyword evidence="3" id="KW-1003">Cell membrane</keyword>
<dbReference type="RefSeq" id="WP_153486314.1">
    <property type="nucleotide sequence ID" value="NZ_VWNA01000001.1"/>
</dbReference>
<evidence type="ECO:0000256" key="5">
    <source>
        <dbReference type="ARBA" id="ARBA00022989"/>
    </source>
</evidence>
<sequence>METGFTFAVAVFFAASFYLLMSRRIVRMLLGVAILGNATNLLIFTAGRLTRGSPPVIPPEASMPAGAIANPLPQALILTAIVISFSFFAFLLVLAYRANQETGHDDVDAMRLAEPKHSPLPPEGY</sequence>
<comment type="caution">
    <text evidence="8">The sequence shown here is derived from an EMBL/GenBank/DDBJ whole genome shotgun (WGS) entry which is preliminary data.</text>
</comment>
<dbReference type="InterPro" id="IPR039428">
    <property type="entry name" value="NUOK/Mnh_C1-like"/>
</dbReference>
<dbReference type="PANTHER" id="PTHR34583:SF2">
    <property type="entry name" value="ANTIPORTER SUBUNIT MNHC2-RELATED"/>
    <property type="match status" value="1"/>
</dbReference>
<keyword evidence="6 7" id="KW-0472">Membrane</keyword>
<feature type="transmembrane region" description="Helical" evidence="7">
    <location>
        <begin position="6"/>
        <end position="21"/>
    </location>
</feature>
<organism evidence="8 9">
    <name type="scientific">Segnochrobactrum spirostomi</name>
    <dbReference type="NCBI Taxonomy" id="2608987"/>
    <lineage>
        <taxon>Bacteria</taxon>
        <taxon>Pseudomonadati</taxon>
        <taxon>Pseudomonadota</taxon>
        <taxon>Alphaproteobacteria</taxon>
        <taxon>Hyphomicrobiales</taxon>
        <taxon>Segnochrobactraceae</taxon>
        <taxon>Segnochrobactrum</taxon>
    </lineage>
</organism>
<proteinExistence type="inferred from homology"/>
<evidence type="ECO:0000313" key="9">
    <source>
        <dbReference type="Proteomes" id="UP000332515"/>
    </source>
</evidence>
<name>A0A6A7Y128_9HYPH</name>
<dbReference type="PANTHER" id="PTHR34583">
    <property type="entry name" value="ANTIPORTER SUBUNIT MNHC2-RELATED"/>
    <property type="match status" value="1"/>
</dbReference>
<keyword evidence="9" id="KW-1185">Reference proteome</keyword>
<accession>A0A6A7Y128</accession>
<dbReference type="Pfam" id="PF00420">
    <property type="entry name" value="Oxidored_q2"/>
    <property type="match status" value="1"/>
</dbReference>
<evidence type="ECO:0000256" key="7">
    <source>
        <dbReference type="SAM" id="Phobius"/>
    </source>
</evidence>
<dbReference type="Gene3D" id="1.10.287.3510">
    <property type="match status" value="1"/>
</dbReference>
<comment type="similarity">
    <text evidence="2">Belongs to the CPA3 antiporters (TC 2.A.63) subunit C family.</text>
</comment>
<dbReference type="AlphaFoldDB" id="A0A6A7Y128"/>
<comment type="subcellular location">
    <subcellularLocation>
        <location evidence="1">Cell membrane</location>
        <topology evidence="1">Multi-pass membrane protein</topology>
    </subcellularLocation>
</comment>
<evidence type="ECO:0000256" key="6">
    <source>
        <dbReference type="ARBA" id="ARBA00023136"/>
    </source>
</evidence>
<reference evidence="8 9" key="1">
    <citation type="submission" date="2019-09" db="EMBL/GenBank/DDBJ databases">
        <title>Segnochrobactrum spirostomi gen. nov., sp. nov., isolated from the ciliate Spirostomum cf. yagiui and description of a novel family, Segnochrobactraceae fam. nov. within the order Rhizobiales of the class Alphaproteobacteria.</title>
        <authorList>
            <person name="Akter S."/>
            <person name="Shazib S.U.A."/>
            <person name="Shin M.K."/>
        </authorList>
    </citation>
    <scope>NUCLEOTIDE SEQUENCE [LARGE SCALE GENOMIC DNA]</scope>
    <source>
        <strain evidence="8 9">Sp-1</strain>
    </source>
</reference>
<evidence type="ECO:0000256" key="3">
    <source>
        <dbReference type="ARBA" id="ARBA00022475"/>
    </source>
</evidence>
<dbReference type="NCBIfam" id="NF009301">
    <property type="entry name" value="PRK12658.1"/>
    <property type="match status" value="1"/>
</dbReference>
<keyword evidence="5 7" id="KW-1133">Transmembrane helix</keyword>
<evidence type="ECO:0000256" key="4">
    <source>
        <dbReference type="ARBA" id="ARBA00022692"/>
    </source>
</evidence>
<evidence type="ECO:0000256" key="2">
    <source>
        <dbReference type="ARBA" id="ARBA00010388"/>
    </source>
</evidence>
<evidence type="ECO:0000313" key="8">
    <source>
        <dbReference type="EMBL" id="MQT12346.1"/>
    </source>
</evidence>
<dbReference type="InterPro" id="IPR050601">
    <property type="entry name" value="CPA3_antiporter_subunitC"/>
</dbReference>
<dbReference type="Proteomes" id="UP000332515">
    <property type="component" value="Unassembled WGS sequence"/>
</dbReference>
<feature type="transmembrane region" description="Helical" evidence="7">
    <location>
        <begin position="28"/>
        <end position="49"/>
    </location>
</feature>
<dbReference type="GO" id="GO:0005886">
    <property type="term" value="C:plasma membrane"/>
    <property type="evidence" value="ECO:0007669"/>
    <property type="project" value="UniProtKB-SubCell"/>
</dbReference>
<protein>
    <submittedName>
        <fullName evidence="8">Na+/H+ antiporter subunit C</fullName>
    </submittedName>
</protein>
<dbReference type="EMBL" id="VWNA01000001">
    <property type="protein sequence ID" value="MQT12346.1"/>
    <property type="molecule type" value="Genomic_DNA"/>
</dbReference>